<dbReference type="Proteomes" id="UP000008810">
    <property type="component" value="Chromosome 1"/>
</dbReference>
<feature type="compositionally biased region" description="Polar residues" evidence="8">
    <location>
        <begin position="165"/>
        <end position="181"/>
    </location>
</feature>
<evidence type="ECO:0000259" key="10">
    <source>
        <dbReference type="Pfam" id="PF14368"/>
    </source>
</evidence>
<feature type="compositionally biased region" description="Pro residues" evidence="8">
    <location>
        <begin position="137"/>
        <end position="155"/>
    </location>
</feature>
<comment type="subcellular location">
    <subcellularLocation>
        <location evidence="1">Cell membrane</location>
        <topology evidence="1">Lipid-anchor</topology>
        <topology evidence="1">GPI-anchor</topology>
    </subcellularLocation>
</comment>
<dbReference type="OrthoDB" id="1914452at2759"/>
<evidence type="ECO:0000256" key="4">
    <source>
        <dbReference type="ARBA" id="ARBA00022729"/>
    </source>
</evidence>
<keyword evidence="3" id="KW-0336">GPI-anchor</keyword>
<dbReference type="EMBL" id="CM000880">
    <property type="protein sequence ID" value="KQK20645.1"/>
    <property type="molecule type" value="Genomic_DNA"/>
</dbReference>
<feature type="domain" description="Bifunctional inhibitor/plant lipid transfer protein/seed storage helical" evidence="10">
    <location>
        <begin position="27"/>
        <end position="119"/>
    </location>
</feature>
<feature type="region of interest" description="Disordered" evidence="8">
    <location>
        <begin position="137"/>
        <end position="181"/>
    </location>
</feature>
<dbReference type="InterPro" id="IPR036312">
    <property type="entry name" value="Bifun_inhib/LTP/seed_sf"/>
</dbReference>
<feature type="signal peptide" evidence="9">
    <location>
        <begin position="1"/>
        <end position="26"/>
    </location>
</feature>
<evidence type="ECO:0000256" key="3">
    <source>
        <dbReference type="ARBA" id="ARBA00022622"/>
    </source>
</evidence>
<keyword evidence="3" id="KW-0472">Membrane</keyword>
<dbReference type="HOGENOM" id="CLU_085549_2_0_1"/>
<dbReference type="RefSeq" id="XP_003557506.1">
    <property type="nucleotide sequence ID" value="XM_003557458.3"/>
</dbReference>
<evidence type="ECO:0000256" key="6">
    <source>
        <dbReference type="ARBA" id="ARBA00023180"/>
    </source>
</evidence>
<dbReference type="InterPro" id="IPR043325">
    <property type="entry name" value="LTSS"/>
</dbReference>
<protein>
    <recommendedName>
        <fullName evidence="10">Bifunctional inhibitor/plant lipid transfer protein/seed storage helical domain-containing protein</fullName>
    </recommendedName>
</protein>
<evidence type="ECO:0000256" key="8">
    <source>
        <dbReference type="SAM" id="MobiDB-lite"/>
    </source>
</evidence>
<sequence>MGLLRVLAMAAAVLLLLSLAAPLASGQGSGGGGVATSCTASLITSFTPCLGYITNSSNGGSGSSPTADCCQSLASVVSASTSCACLILTGNVPLGLPINRTLAVTLPKACKSKAVPLQCKDTAAQLPAPGPVAVSPAMPPLPPMKPEAPEAPAPPAGTTVTMAPSSQSQGQTRPQVVPSSGWRSASAGVSVVLVAAVGAMLV</sequence>
<reference evidence="11" key="2">
    <citation type="submission" date="2017-06" db="EMBL/GenBank/DDBJ databases">
        <title>WGS assembly of Brachypodium distachyon.</title>
        <authorList>
            <consortium name="The International Brachypodium Initiative"/>
            <person name="Lucas S."/>
            <person name="Harmon-Smith M."/>
            <person name="Lail K."/>
            <person name="Tice H."/>
            <person name="Grimwood J."/>
            <person name="Bruce D."/>
            <person name="Barry K."/>
            <person name="Shu S."/>
            <person name="Lindquist E."/>
            <person name="Wang M."/>
            <person name="Pitluck S."/>
            <person name="Vogel J.P."/>
            <person name="Garvin D.F."/>
            <person name="Mockler T.C."/>
            <person name="Schmutz J."/>
            <person name="Rokhsar D."/>
            <person name="Bevan M.W."/>
        </authorList>
    </citation>
    <scope>NUCLEOTIDE SEQUENCE</scope>
    <source>
        <strain evidence="11">Bd21</strain>
    </source>
</reference>
<reference evidence="11 12" key="1">
    <citation type="journal article" date="2010" name="Nature">
        <title>Genome sequencing and analysis of the model grass Brachypodium distachyon.</title>
        <authorList>
            <consortium name="International Brachypodium Initiative"/>
        </authorList>
    </citation>
    <scope>NUCLEOTIDE SEQUENCE [LARGE SCALE GENOMIC DNA]</scope>
    <source>
        <strain evidence="11 12">Bd21</strain>
    </source>
</reference>
<proteinExistence type="inferred from homology"/>
<dbReference type="EnsemblPlants" id="KQK20645">
    <property type="protein sequence ID" value="KQK20645"/>
    <property type="gene ID" value="BRADI_1g55780v3"/>
</dbReference>
<organism evidence="12">
    <name type="scientific">Brachypodium distachyon</name>
    <name type="common">Purple false brome</name>
    <name type="synonym">Trachynia distachya</name>
    <dbReference type="NCBI Taxonomy" id="15368"/>
    <lineage>
        <taxon>Eukaryota</taxon>
        <taxon>Viridiplantae</taxon>
        <taxon>Streptophyta</taxon>
        <taxon>Embryophyta</taxon>
        <taxon>Tracheophyta</taxon>
        <taxon>Spermatophyta</taxon>
        <taxon>Magnoliopsida</taxon>
        <taxon>Liliopsida</taxon>
        <taxon>Poales</taxon>
        <taxon>Poaceae</taxon>
        <taxon>BOP clade</taxon>
        <taxon>Pooideae</taxon>
        <taxon>Stipodae</taxon>
        <taxon>Brachypodieae</taxon>
        <taxon>Brachypodium</taxon>
    </lineage>
</organism>
<dbReference type="GO" id="GO:0005886">
    <property type="term" value="C:plasma membrane"/>
    <property type="evidence" value="ECO:0007669"/>
    <property type="project" value="UniProtKB-SubCell"/>
</dbReference>
<evidence type="ECO:0000256" key="7">
    <source>
        <dbReference type="ARBA" id="ARBA00023288"/>
    </source>
</evidence>
<evidence type="ECO:0000313" key="12">
    <source>
        <dbReference type="EnsemblPlants" id="KQK20645"/>
    </source>
</evidence>
<gene>
    <name evidence="12" type="primary">LOC100841459</name>
    <name evidence="11" type="ORF">BRADI_1g55780v3</name>
</gene>
<keyword evidence="5" id="KW-1015">Disulfide bond</keyword>
<feature type="chain" id="PRO_5014094262" description="Bifunctional inhibitor/plant lipid transfer protein/seed storage helical domain-containing protein" evidence="9">
    <location>
        <begin position="27"/>
        <end position="202"/>
    </location>
</feature>
<dbReference type="FunFam" id="1.10.110.10:FF:000001">
    <property type="entry name" value="Bifunctional inhibitor/lipid-transfer protein/seed storage 2S albumin superfamily protein"/>
    <property type="match status" value="1"/>
</dbReference>
<evidence type="ECO:0000313" key="13">
    <source>
        <dbReference type="Proteomes" id="UP000008810"/>
    </source>
</evidence>
<evidence type="ECO:0000256" key="5">
    <source>
        <dbReference type="ARBA" id="ARBA00023157"/>
    </source>
</evidence>
<dbReference type="Gene3D" id="1.10.110.10">
    <property type="entry name" value="Plant lipid-transfer and hydrophobic proteins"/>
    <property type="match status" value="1"/>
</dbReference>
<comment type="similarity">
    <text evidence="2">Belongs to the plant LTP family.</text>
</comment>
<name>I1H375_BRADI</name>
<evidence type="ECO:0000313" key="11">
    <source>
        <dbReference type="EMBL" id="KQK20645.1"/>
    </source>
</evidence>
<keyword evidence="13" id="KW-1185">Reference proteome</keyword>
<dbReference type="AlphaFoldDB" id="I1H375"/>
<accession>I1H375</accession>
<dbReference type="eggNOG" id="ENOG502RZXE">
    <property type="taxonomic scope" value="Eukaryota"/>
</dbReference>
<evidence type="ECO:0000256" key="2">
    <source>
        <dbReference type="ARBA" id="ARBA00009748"/>
    </source>
</evidence>
<dbReference type="OMA" id="TINTPCT"/>
<dbReference type="FunCoup" id="I1H375">
    <property type="interactions" value="139"/>
</dbReference>
<dbReference type="SUPFAM" id="SSF47699">
    <property type="entry name" value="Bifunctional inhibitor/lipid-transfer protein/seed storage 2S albumin"/>
    <property type="match status" value="1"/>
</dbReference>
<dbReference type="CDD" id="cd00010">
    <property type="entry name" value="AAI_LTSS"/>
    <property type="match status" value="1"/>
</dbReference>
<dbReference type="STRING" id="15368.I1H375"/>
<dbReference type="InterPro" id="IPR016140">
    <property type="entry name" value="Bifunc_inhib/LTP/seed_store"/>
</dbReference>
<dbReference type="GO" id="GO:0098552">
    <property type="term" value="C:side of membrane"/>
    <property type="evidence" value="ECO:0007669"/>
    <property type="project" value="UniProtKB-KW"/>
</dbReference>
<dbReference type="GeneID" id="100841459"/>
<dbReference type="Pfam" id="PF14368">
    <property type="entry name" value="LTP_2"/>
    <property type="match status" value="1"/>
</dbReference>
<evidence type="ECO:0000256" key="1">
    <source>
        <dbReference type="ARBA" id="ARBA00004609"/>
    </source>
</evidence>
<dbReference type="PANTHER" id="PTHR33044">
    <property type="entry name" value="BIFUNCTIONAL INHIBITOR/LIPID-TRANSFER PROTEIN/SEED STORAGE 2S ALBUMIN SUPERFAMILY PROTEIN-RELATED"/>
    <property type="match status" value="1"/>
</dbReference>
<dbReference type="KEGG" id="bdi:100841459"/>
<dbReference type="Gramene" id="KQK20645">
    <property type="protein sequence ID" value="KQK20645"/>
    <property type="gene ID" value="BRADI_1g55780v3"/>
</dbReference>
<evidence type="ECO:0000256" key="9">
    <source>
        <dbReference type="SAM" id="SignalP"/>
    </source>
</evidence>
<keyword evidence="6" id="KW-0325">Glycoprotein</keyword>
<reference evidence="12" key="3">
    <citation type="submission" date="2018-08" db="UniProtKB">
        <authorList>
            <consortium name="EnsemblPlants"/>
        </authorList>
    </citation>
    <scope>IDENTIFICATION</scope>
    <source>
        <strain evidence="12">cv. Bd21</strain>
    </source>
</reference>
<keyword evidence="7" id="KW-0449">Lipoprotein</keyword>
<keyword evidence="4 9" id="KW-0732">Signal</keyword>